<dbReference type="Pfam" id="PF04359">
    <property type="entry name" value="DUF493"/>
    <property type="match status" value="1"/>
</dbReference>
<comment type="caution">
    <text evidence="3">The sequence shown here is derived from an EMBL/GenBank/DDBJ whole genome shotgun (WGS) entry which is preliminary data.</text>
</comment>
<protein>
    <recommendedName>
        <fullName evidence="2">UPF0250 protein E4656_11525</fullName>
    </recommendedName>
</protein>
<accession>A0A4Z0W7Q3</accession>
<evidence type="ECO:0000256" key="1">
    <source>
        <dbReference type="ARBA" id="ARBA00008460"/>
    </source>
</evidence>
<name>A0A4Z0W7Q3_9GAMM</name>
<dbReference type="RefSeq" id="WP_135483429.1">
    <property type="nucleotide sequence ID" value="NZ_SRMF01000004.1"/>
</dbReference>
<gene>
    <name evidence="3" type="ORF">E4656_11525</name>
</gene>
<dbReference type="Proteomes" id="UP000297475">
    <property type="component" value="Unassembled WGS sequence"/>
</dbReference>
<dbReference type="SUPFAM" id="SSF117991">
    <property type="entry name" value="YbeD/HP0495-like"/>
    <property type="match status" value="1"/>
</dbReference>
<comment type="similarity">
    <text evidence="1 2">Belongs to the UPF0250 family.</text>
</comment>
<keyword evidence="4" id="KW-1185">Reference proteome</keyword>
<dbReference type="InterPro" id="IPR027471">
    <property type="entry name" value="YbeD-like_sf"/>
</dbReference>
<dbReference type="Gene3D" id="3.30.70.260">
    <property type="match status" value="1"/>
</dbReference>
<dbReference type="AlphaFoldDB" id="A0A4Z0W7Q3"/>
<dbReference type="HAMAP" id="MF_00659">
    <property type="entry name" value="UPF0250"/>
    <property type="match status" value="1"/>
</dbReference>
<evidence type="ECO:0000256" key="2">
    <source>
        <dbReference type="HAMAP-Rule" id="MF_00659"/>
    </source>
</evidence>
<evidence type="ECO:0000313" key="4">
    <source>
        <dbReference type="Proteomes" id="UP000297475"/>
    </source>
</evidence>
<dbReference type="EMBL" id="SRMF01000004">
    <property type="protein sequence ID" value="TGG92757.1"/>
    <property type="molecule type" value="Genomic_DNA"/>
</dbReference>
<dbReference type="PANTHER" id="PTHR38036">
    <property type="entry name" value="UPF0250 PROTEIN YBED"/>
    <property type="match status" value="1"/>
</dbReference>
<proteinExistence type="inferred from homology"/>
<reference evidence="3 4" key="1">
    <citation type="submission" date="2019-04" db="EMBL/GenBank/DDBJ databases">
        <title>Natronospirillum operosus gen. nov., sp. nov., a haloalkaliphilic satellite isolated from decaying biomass of laboratory culture of cyanobacterium Geitlerinema sp. and proposal of Natronospirillaceae fam. nov. and Saccharospirillaceae fam. nov.</title>
        <authorList>
            <person name="Kevbrin V."/>
            <person name="Boltyanskaya Y."/>
            <person name="Koziaeva V."/>
            <person name="Grouzdev D.S."/>
            <person name="Park M."/>
            <person name="Cho J."/>
        </authorList>
    </citation>
    <scope>NUCLEOTIDE SEQUENCE [LARGE SCALE GENOMIC DNA]</scope>
    <source>
        <strain evidence="3 4">G-116</strain>
    </source>
</reference>
<sequence length="89" mass="10209">MNEQPRPEIEFPCADYPIKVVGDAGQNFRSQVVTVLERLAVEFSDSMREAPSRNGRFVSLTIFITAEHEEQLKDINGQLRRLDCVRMVL</sequence>
<dbReference type="GO" id="GO:0005829">
    <property type="term" value="C:cytosol"/>
    <property type="evidence" value="ECO:0007669"/>
    <property type="project" value="TreeGrafter"/>
</dbReference>
<dbReference type="OrthoDB" id="9793424at2"/>
<dbReference type="PANTHER" id="PTHR38036:SF1">
    <property type="entry name" value="UPF0250 PROTEIN YBED"/>
    <property type="match status" value="1"/>
</dbReference>
<evidence type="ECO:0000313" key="3">
    <source>
        <dbReference type="EMBL" id="TGG92757.1"/>
    </source>
</evidence>
<organism evidence="3 4">
    <name type="scientific">Natronospirillum operosum</name>
    <dbReference type="NCBI Taxonomy" id="2759953"/>
    <lineage>
        <taxon>Bacteria</taxon>
        <taxon>Pseudomonadati</taxon>
        <taxon>Pseudomonadota</taxon>
        <taxon>Gammaproteobacteria</taxon>
        <taxon>Oceanospirillales</taxon>
        <taxon>Natronospirillaceae</taxon>
        <taxon>Natronospirillum</taxon>
    </lineage>
</organism>
<dbReference type="InterPro" id="IPR007454">
    <property type="entry name" value="UPF0250_YbeD-like"/>
</dbReference>